<dbReference type="InterPro" id="IPR050233">
    <property type="entry name" value="A_thaliana_F-box"/>
</dbReference>
<organism evidence="2 3">
    <name type="scientific">Arabidopsis thaliana x Arabidopsis arenosa</name>
    <dbReference type="NCBI Taxonomy" id="1240361"/>
    <lineage>
        <taxon>Eukaryota</taxon>
        <taxon>Viridiplantae</taxon>
        <taxon>Streptophyta</taxon>
        <taxon>Embryophyta</taxon>
        <taxon>Tracheophyta</taxon>
        <taxon>Spermatophyta</taxon>
        <taxon>Magnoliopsida</taxon>
        <taxon>eudicotyledons</taxon>
        <taxon>Gunneridae</taxon>
        <taxon>Pentapetalae</taxon>
        <taxon>rosids</taxon>
        <taxon>malvids</taxon>
        <taxon>Brassicales</taxon>
        <taxon>Brassicaceae</taxon>
        <taxon>Camelineae</taxon>
        <taxon>Arabidopsis</taxon>
    </lineage>
</organism>
<dbReference type="SMART" id="SM00256">
    <property type="entry name" value="FBOX"/>
    <property type="match status" value="1"/>
</dbReference>
<dbReference type="NCBIfam" id="TIGR01640">
    <property type="entry name" value="F_box_assoc_1"/>
    <property type="match status" value="1"/>
</dbReference>
<sequence>MVLLPWELEEDILSRLPPRSLVQFRSVCKRWNALFDVKSFNKDQFARARPQFIFITDSKIYSIEIIGLDGVDPTIKLHVLDSSGIPYREWKFAYLTITACDGRWIKWIEYENKGFNVCGVGYDNTRPEKVYKILGYLECRREESSNACYQRVAIYECASHAFKFIDTSNKVWFISDVQRYSVCLNGNLYWLSFDDFRILCFDFSREIVKPFCLLPCRKFDKCDLLALQVFKGDRLSLLNQCCKTRTIEIWVTKKKIDSSNNNGSDEVVWISLLTLPPNNLPNLFIVCYGISYFIYDKTTLIIYCEDENTSAACIYIIRGDLFKKFEIDSSAFFCYHCVYAPNFIPLPLM</sequence>
<dbReference type="Pfam" id="PF07734">
    <property type="entry name" value="FBA_1"/>
    <property type="match status" value="1"/>
</dbReference>
<dbReference type="PANTHER" id="PTHR47993">
    <property type="entry name" value="OS09G0372900 PROTEIN-RELATED"/>
    <property type="match status" value="1"/>
</dbReference>
<evidence type="ECO:0000313" key="2">
    <source>
        <dbReference type="EMBL" id="KAG7625478.1"/>
    </source>
</evidence>
<evidence type="ECO:0000259" key="1">
    <source>
        <dbReference type="PROSITE" id="PS50181"/>
    </source>
</evidence>
<evidence type="ECO:0000313" key="3">
    <source>
        <dbReference type="Proteomes" id="UP000694240"/>
    </source>
</evidence>
<dbReference type="EMBL" id="JAEFBK010000003">
    <property type="protein sequence ID" value="KAG7625478.1"/>
    <property type="molecule type" value="Genomic_DNA"/>
</dbReference>
<keyword evidence="3" id="KW-1185">Reference proteome</keyword>
<dbReference type="Pfam" id="PF00646">
    <property type="entry name" value="F-box"/>
    <property type="match status" value="1"/>
</dbReference>
<dbReference type="CDD" id="cd22157">
    <property type="entry name" value="F-box_AtFBW1-like"/>
    <property type="match status" value="1"/>
</dbReference>
<gene>
    <name evidence="2" type="ORF">ISN45_At03g017110</name>
</gene>
<reference evidence="2 3" key="1">
    <citation type="submission" date="2020-12" db="EMBL/GenBank/DDBJ databases">
        <title>Concerted genomic and epigenomic changes stabilize Arabidopsis allopolyploids.</title>
        <authorList>
            <person name="Chen Z."/>
        </authorList>
    </citation>
    <scope>NUCLEOTIDE SEQUENCE [LARGE SCALE GENOMIC DNA]</scope>
    <source>
        <strain evidence="2">Allo738</strain>
        <tissue evidence="2">Leaf</tissue>
    </source>
</reference>
<dbReference type="Proteomes" id="UP000694240">
    <property type="component" value="Chromosome 3"/>
</dbReference>
<dbReference type="AlphaFoldDB" id="A0A8T2ENE8"/>
<protein>
    <submittedName>
        <fullName evidence="2">F-box domain</fullName>
    </submittedName>
</protein>
<dbReference type="PANTHER" id="PTHR47993:SF181">
    <property type="entry name" value="F-BOX ONLY PROTEIN 10-RELATED"/>
    <property type="match status" value="1"/>
</dbReference>
<accession>A0A8T2ENE8</accession>
<dbReference type="InterPro" id="IPR017451">
    <property type="entry name" value="F-box-assoc_interact_dom"/>
</dbReference>
<dbReference type="InterPro" id="IPR006527">
    <property type="entry name" value="F-box-assoc_dom_typ1"/>
</dbReference>
<comment type="caution">
    <text evidence="2">The sequence shown here is derived from an EMBL/GenBank/DDBJ whole genome shotgun (WGS) entry which is preliminary data.</text>
</comment>
<name>A0A8T2ENE8_9BRAS</name>
<feature type="domain" description="F-box" evidence="1">
    <location>
        <begin position="1"/>
        <end position="48"/>
    </location>
</feature>
<dbReference type="PROSITE" id="PS50181">
    <property type="entry name" value="FBOX"/>
    <property type="match status" value="1"/>
</dbReference>
<dbReference type="InterPro" id="IPR001810">
    <property type="entry name" value="F-box_dom"/>
</dbReference>
<proteinExistence type="predicted"/>